<comment type="similarity">
    <text evidence="1">Belongs to the peptidase C40 family.</text>
</comment>
<protein>
    <submittedName>
        <fullName evidence="9">Cell wall-associated hydrolase, NlpC family</fullName>
    </submittedName>
</protein>
<feature type="signal peptide" evidence="7">
    <location>
        <begin position="1"/>
        <end position="35"/>
    </location>
</feature>
<dbReference type="PROSITE" id="PS51935">
    <property type="entry name" value="NLPC_P60"/>
    <property type="match status" value="1"/>
</dbReference>
<evidence type="ECO:0000313" key="10">
    <source>
        <dbReference type="Proteomes" id="UP000199406"/>
    </source>
</evidence>
<evidence type="ECO:0000256" key="2">
    <source>
        <dbReference type="ARBA" id="ARBA00022670"/>
    </source>
</evidence>
<dbReference type="GO" id="GO:0008234">
    <property type="term" value="F:cysteine-type peptidase activity"/>
    <property type="evidence" value="ECO:0007669"/>
    <property type="project" value="UniProtKB-KW"/>
</dbReference>
<evidence type="ECO:0000256" key="4">
    <source>
        <dbReference type="ARBA" id="ARBA00022807"/>
    </source>
</evidence>
<dbReference type="Gene3D" id="3.90.1720.10">
    <property type="entry name" value="endopeptidase domain like (from Nostoc punctiforme)"/>
    <property type="match status" value="1"/>
</dbReference>
<proteinExistence type="inferred from homology"/>
<dbReference type="EMBL" id="FNBT01000006">
    <property type="protein sequence ID" value="SDF75279.1"/>
    <property type="molecule type" value="Genomic_DNA"/>
</dbReference>
<dbReference type="RefSeq" id="WP_091768938.1">
    <property type="nucleotide sequence ID" value="NZ_FNBT01000006.1"/>
</dbReference>
<keyword evidence="2" id="KW-0645">Protease</keyword>
<feature type="domain" description="NlpC/P60" evidence="8">
    <location>
        <begin position="234"/>
        <end position="351"/>
    </location>
</feature>
<accession>A0A1G7NPR6</accession>
<keyword evidence="10" id="KW-1185">Reference proteome</keyword>
<evidence type="ECO:0000256" key="1">
    <source>
        <dbReference type="ARBA" id="ARBA00007074"/>
    </source>
</evidence>
<gene>
    <name evidence="9" type="ORF">SAMN05660662_3245</name>
</gene>
<keyword evidence="3 9" id="KW-0378">Hydrolase</keyword>
<dbReference type="InterPro" id="IPR038765">
    <property type="entry name" value="Papain-like_cys_pep_sf"/>
</dbReference>
<dbReference type="PANTHER" id="PTHR47053">
    <property type="entry name" value="MUREIN DD-ENDOPEPTIDASE MEPH-RELATED"/>
    <property type="match status" value="1"/>
</dbReference>
<evidence type="ECO:0000256" key="5">
    <source>
        <dbReference type="SAM" id="Coils"/>
    </source>
</evidence>
<dbReference type="InterPro" id="IPR000064">
    <property type="entry name" value="NLP_P60_dom"/>
</dbReference>
<dbReference type="AlphaFoldDB" id="A0A1G7NPR6"/>
<dbReference type="STRING" id="1550231.SAMN05660662_3245"/>
<sequence length="351" mass="36056">MASPLQPFPGRTVRRAAFALAGAVGILLAAVPASAAPGTPGTAAEAAELVAARGHDLEALAETFNEARETLRAQQAAAQAAQVELDRATAVLAQAQEGVRGVARTAYTGEGLNSFQALMISGSADEFVNRMSTLQMVAGHQNELLGVAADANAAATAAAQQVQASVAEAQAQYDAVAAQQADLEKEIAEYRAVHDRLSAQERQAVAAAGHSTRASRSERTEQLAASSAPVVANSGAAQVAIDTAMAQRGKPYVWAAGGPRAFDCSGLTQYAFAAAGISLPHSSRMQSQMGRSVSRSELQPGDLVFFYSPVSHVGIYIGGNQMVHAPTSGDVVKVASIDVMGGYAGARRIAA</sequence>
<dbReference type="PANTHER" id="PTHR47053:SF1">
    <property type="entry name" value="MUREIN DD-ENDOPEPTIDASE MEPH-RELATED"/>
    <property type="match status" value="1"/>
</dbReference>
<evidence type="ECO:0000256" key="3">
    <source>
        <dbReference type="ARBA" id="ARBA00022801"/>
    </source>
</evidence>
<dbReference type="Proteomes" id="UP000199406">
    <property type="component" value="Unassembled WGS sequence"/>
</dbReference>
<evidence type="ECO:0000256" key="6">
    <source>
        <dbReference type="SAM" id="MobiDB-lite"/>
    </source>
</evidence>
<evidence type="ECO:0000259" key="8">
    <source>
        <dbReference type="PROSITE" id="PS51935"/>
    </source>
</evidence>
<dbReference type="Gene3D" id="6.10.250.3150">
    <property type="match status" value="1"/>
</dbReference>
<dbReference type="Pfam" id="PF00877">
    <property type="entry name" value="NLPC_P60"/>
    <property type="match status" value="1"/>
</dbReference>
<dbReference type="PROSITE" id="PS51318">
    <property type="entry name" value="TAT"/>
    <property type="match status" value="1"/>
</dbReference>
<keyword evidence="7" id="KW-0732">Signal</keyword>
<feature type="coiled-coil region" evidence="5">
    <location>
        <begin position="57"/>
        <end position="98"/>
    </location>
</feature>
<dbReference type="InterPro" id="IPR051202">
    <property type="entry name" value="Peptidase_C40"/>
</dbReference>
<keyword evidence="4" id="KW-0788">Thiol protease</keyword>
<feature type="region of interest" description="Disordered" evidence="6">
    <location>
        <begin position="202"/>
        <end position="226"/>
    </location>
</feature>
<dbReference type="OrthoDB" id="5177647at2"/>
<feature type="chain" id="PRO_5011437955" evidence="7">
    <location>
        <begin position="36"/>
        <end position="351"/>
    </location>
</feature>
<dbReference type="SUPFAM" id="SSF54001">
    <property type="entry name" value="Cysteine proteinases"/>
    <property type="match status" value="1"/>
</dbReference>
<evidence type="ECO:0000313" key="9">
    <source>
        <dbReference type="EMBL" id="SDF75279.1"/>
    </source>
</evidence>
<organism evidence="9 10">
    <name type="scientific">Blastococcus aurantiacus</name>
    <dbReference type="NCBI Taxonomy" id="1550231"/>
    <lineage>
        <taxon>Bacteria</taxon>
        <taxon>Bacillati</taxon>
        <taxon>Actinomycetota</taxon>
        <taxon>Actinomycetes</taxon>
        <taxon>Geodermatophilales</taxon>
        <taxon>Geodermatophilaceae</taxon>
        <taxon>Blastococcus</taxon>
    </lineage>
</organism>
<evidence type="ECO:0000256" key="7">
    <source>
        <dbReference type="SAM" id="SignalP"/>
    </source>
</evidence>
<name>A0A1G7NPR6_9ACTN</name>
<dbReference type="GO" id="GO:0006508">
    <property type="term" value="P:proteolysis"/>
    <property type="evidence" value="ECO:0007669"/>
    <property type="project" value="UniProtKB-KW"/>
</dbReference>
<keyword evidence="5" id="KW-0175">Coiled coil</keyword>
<dbReference type="InterPro" id="IPR006311">
    <property type="entry name" value="TAT_signal"/>
</dbReference>
<feature type="coiled-coil region" evidence="5">
    <location>
        <begin position="152"/>
        <end position="200"/>
    </location>
</feature>
<reference evidence="10" key="1">
    <citation type="submission" date="2016-10" db="EMBL/GenBank/DDBJ databases">
        <authorList>
            <person name="Varghese N."/>
            <person name="Submissions S."/>
        </authorList>
    </citation>
    <scope>NUCLEOTIDE SEQUENCE [LARGE SCALE GENOMIC DNA]</scope>
    <source>
        <strain evidence="10">DSM 44268</strain>
    </source>
</reference>